<organism evidence="2 3">
    <name type="scientific">Elysia chlorotica</name>
    <name type="common">Eastern emerald elysia</name>
    <name type="synonym">Sea slug</name>
    <dbReference type="NCBI Taxonomy" id="188477"/>
    <lineage>
        <taxon>Eukaryota</taxon>
        <taxon>Metazoa</taxon>
        <taxon>Spiralia</taxon>
        <taxon>Lophotrochozoa</taxon>
        <taxon>Mollusca</taxon>
        <taxon>Gastropoda</taxon>
        <taxon>Heterobranchia</taxon>
        <taxon>Euthyneura</taxon>
        <taxon>Panpulmonata</taxon>
        <taxon>Sacoglossa</taxon>
        <taxon>Placobranchoidea</taxon>
        <taxon>Plakobranchidae</taxon>
        <taxon>Elysia</taxon>
    </lineage>
</organism>
<proteinExistence type="predicted"/>
<protein>
    <submittedName>
        <fullName evidence="2">Uncharacterized protein</fullName>
    </submittedName>
</protein>
<feature type="compositionally biased region" description="Gly residues" evidence="1">
    <location>
        <begin position="44"/>
        <end position="93"/>
    </location>
</feature>
<reference evidence="2 3" key="1">
    <citation type="submission" date="2019-01" db="EMBL/GenBank/DDBJ databases">
        <title>A draft genome assembly of the solar-powered sea slug Elysia chlorotica.</title>
        <authorList>
            <person name="Cai H."/>
            <person name="Li Q."/>
            <person name="Fang X."/>
            <person name="Li J."/>
            <person name="Curtis N.E."/>
            <person name="Altenburger A."/>
            <person name="Shibata T."/>
            <person name="Feng M."/>
            <person name="Maeda T."/>
            <person name="Schwartz J.A."/>
            <person name="Shigenobu S."/>
            <person name="Lundholm N."/>
            <person name="Nishiyama T."/>
            <person name="Yang H."/>
            <person name="Hasebe M."/>
            <person name="Li S."/>
            <person name="Pierce S.K."/>
            <person name="Wang J."/>
        </authorList>
    </citation>
    <scope>NUCLEOTIDE SEQUENCE [LARGE SCALE GENOMIC DNA]</scope>
    <source>
        <strain evidence="2">EC2010</strain>
        <tissue evidence="2">Whole organism of an adult</tissue>
    </source>
</reference>
<dbReference type="EMBL" id="RQTK01000934">
    <property type="protein sequence ID" value="RUS73459.1"/>
    <property type="molecule type" value="Genomic_DNA"/>
</dbReference>
<evidence type="ECO:0000256" key="1">
    <source>
        <dbReference type="SAM" id="MobiDB-lite"/>
    </source>
</evidence>
<dbReference type="Proteomes" id="UP000271974">
    <property type="component" value="Unassembled WGS sequence"/>
</dbReference>
<keyword evidence="3" id="KW-1185">Reference proteome</keyword>
<evidence type="ECO:0000313" key="3">
    <source>
        <dbReference type="Proteomes" id="UP000271974"/>
    </source>
</evidence>
<feature type="region of interest" description="Disordered" evidence="1">
    <location>
        <begin position="44"/>
        <end position="95"/>
    </location>
</feature>
<gene>
    <name evidence="2" type="ORF">EGW08_018782</name>
</gene>
<accession>A0A3S1H6Y2</accession>
<evidence type="ECO:0000313" key="2">
    <source>
        <dbReference type="EMBL" id="RUS73459.1"/>
    </source>
</evidence>
<name>A0A3S1H6Y2_ELYCH</name>
<sequence>MTLFFKVMNILNSACDCDNENDAPTPCSPHTPLLGVGGTCSGEGGGGDGGSVEGVGGCGEDTDGSGEGVGGSVDGMGGGAGEGIGDSGEGDGGSVVIMGPVKTRISSSGVPSPSRILLEKTGDMELSDRSYLSLTMEGRKGLRTFVLRFKPNLYPIRIVQGYHDSVSAGHIKLTSIQQGHHSDAHNTIHLSFPHGLEVVKGVKLSVRLHQAKPSVGRQYHKTKLSILVYLAQATQMPAEACDARIKGSHNPRQLDCELSTASALVWDHWSVAASKSLTERQACGVQWRAWIERPVRLFWRFGVFVF</sequence>
<comment type="caution">
    <text evidence="2">The sequence shown here is derived from an EMBL/GenBank/DDBJ whole genome shotgun (WGS) entry which is preliminary data.</text>
</comment>
<dbReference type="AlphaFoldDB" id="A0A3S1H6Y2"/>